<feature type="domain" description="G-protein coupled receptors family 1 profile" evidence="12">
    <location>
        <begin position="80"/>
        <end position="367"/>
    </location>
</feature>
<feature type="transmembrane region" description="Helical" evidence="11">
    <location>
        <begin position="143"/>
        <end position="160"/>
    </location>
</feature>
<evidence type="ECO:0000256" key="9">
    <source>
        <dbReference type="ARBA" id="ARBA00023224"/>
    </source>
</evidence>
<keyword evidence="9 10" id="KW-0807">Transducer</keyword>
<evidence type="ECO:0000313" key="13">
    <source>
        <dbReference type="EMBL" id="KAG7297372.1"/>
    </source>
</evidence>
<dbReference type="Gene3D" id="1.20.1070.10">
    <property type="entry name" value="Rhodopsin 7-helix transmembrane proteins"/>
    <property type="match status" value="1"/>
</dbReference>
<accession>A0ABQ7PWM0</accession>
<evidence type="ECO:0000256" key="8">
    <source>
        <dbReference type="ARBA" id="ARBA00023170"/>
    </source>
</evidence>
<keyword evidence="5 11" id="KW-1133">Transmembrane helix</keyword>
<gene>
    <name evidence="13" type="ORF">JYU34_019348</name>
</gene>
<dbReference type="InterPro" id="IPR000276">
    <property type="entry name" value="GPCR_Rhodpsn"/>
</dbReference>
<dbReference type="Proteomes" id="UP000823941">
    <property type="component" value="Chromosome 26"/>
</dbReference>
<dbReference type="PANTHER" id="PTHR24248">
    <property type="entry name" value="ADRENERGIC RECEPTOR-RELATED G-PROTEIN COUPLED RECEPTOR"/>
    <property type="match status" value="1"/>
</dbReference>
<evidence type="ECO:0000256" key="6">
    <source>
        <dbReference type="ARBA" id="ARBA00023040"/>
    </source>
</evidence>
<dbReference type="Pfam" id="PF00001">
    <property type="entry name" value="7tm_1"/>
    <property type="match status" value="1"/>
</dbReference>
<keyword evidence="8 10" id="KW-0675">Receptor</keyword>
<dbReference type="PROSITE" id="PS00237">
    <property type="entry name" value="G_PROTEIN_RECEP_F1_1"/>
    <property type="match status" value="1"/>
</dbReference>
<keyword evidence="14" id="KW-1185">Reference proteome</keyword>
<reference evidence="13 14" key="1">
    <citation type="submission" date="2021-06" db="EMBL/GenBank/DDBJ databases">
        <title>A haploid diamondback moth (Plutella xylostella L.) genome assembly resolves 31 chromosomes and identifies a diamide resistance mutation.</title>
        <authorList>
            <person name="Ward C.M."/>
            <person name="Perry K.D."/>
            <person name="Baker G."/>
            <person name="Powis K."/>
            <person name="Heckel D.G."/>
            <person name="Baxter S.W."/>
        </authorList>
    </citation>
    <scope>NUCLEOTIDE SEQUENCE [LARGE SCALE GENOMIC DNA]</scope>
    <source>
        <strain evidence="13 14">LV</strain>
        <tissue evidence="13">Single pupa</tissue>
    </source>
</reference>
<dbReference type="SMART" id="SM01381">
    <property type="entry name" value="7TM_GPCR_Srsx"/>
    <property type="match status" value="1"/>
</dbReference>
<evidence type="ECO:0000256" key="7">
    <source>
        <dbReference type="ARBA" id="ARBA00023136"/>
    </source>
</evidence>
<feature type="transmembrane region" description="Helical" evidence="11">
    <location>
        <begin position="58"/>
        <end position="88"/>
    </location>
</feature>
<keyword evidence="3" id="KW-1003">Cell membrane</keyword>
<feature type="transmembrane region" description="Helical" evidence="11">
    <location>
        <begin position="100"/>
        <end position="123"/>
    </location>
</feature>
<evidence type="ECO:0000256" key="11">
    <source>
        <dbReference type="SAM" id="Phobius"/>
    </source>
</evidence>
<dbReference type="EMBL" id="JAHIBW010000026">
    <property type="protein sequence ID" value="KAG7297372.1"/>
    <property type="molecule type" value="Genomic_DNA"/>
</dbReference>
<evidence type="ECO:0000256" key="3">
    <source>
        <dbReference type="ARBA" id="ARBA00022475"/>
    </source>
</evidence>
<evidence type="ECO:0000256" key="4">
    <source>
        <dbReference type="ARBA" id="ARBA00022692"/>
    </source>
</evidence>
<keyword evidence="6 10" id="KW-0297">G-protein coupled receptor</keyword>
<dbReference type="PANTHER" id="PTHR24248:SF134">
    <property type="entry name" value="OCTOPAMINE RECEPTOR BETA-1R"/>
    <property type="match status" value="1"/>
</dbReference>
<evidence type="ECO:0000256" key="5">
    <source>
        <dbReference type="ARBA" id="ARBA00022989"/>
    </source>
</evidence>
<comment type="caution">
    <text evidence="13">The sequence shown here is derived from an EMBL/GenBank/DDBJ whole genome shotgun (WGS) entry which is preliminary data.</text>
</comment>
<evidence type="ECO:0000259" key="12">
    <source>
        <dbReference type="PROSITE" id="PS50262"/>
    </source>
</evidence>
<evidence type="ECO:0000256" key="2">
    <source>
        <dbReference type="ARBA" id="ARBA00010663"/>
    </source>
</evidence>
<feature type="transmembrane region" description="Helical" evidence="11">
    <location>
        <begin position="346"/>
        <end position="370"/>
    </location>
</feature>
<protein>
    <recommendedName>
        <fullName evidence="12">G-protein coupled receptors family 1 profile domain-containing protein</fullName>
    </recommendedName>
</protein>
<feature type="transmembrane region" description="Helical" evidence="11">
    <location>
        <begin position="181"/>
        <end position="205"/>
    </location>
</feature>
<organism evidence="13 14">
    <name type="scientific">Plutella xylostella</name>
    <name type="common">Diamondback moth</name>
    <name type="synonym">Plutella maculipennis</name>
    <dbReference type="NCBI Taxonomy" id="51655"/>
    <lineage>
        <taxon>Eukaryota</taxon>
        <taxon>Metazoa</taxon>
        <taxon>Ecdysozoa</taxon>
        <taxon>Arthropoda</taxon>
        <taxon>Hexapoda</taxon>
        <taxon>Insecta</taxon>
        <taxon>Pterygota</taxon>
        <taxon>Neoptera</taxon>
        <taxon>Endopterygota</taxon>
        <taxon>Lepidoptera</taxon>
        <taxon>Glossata</taxon>
        <taxon>Ditrysia</taxon>
        <taxon>Yponomeutoidea</taxon>
        <taxon>Plutellidae</taxon>
        <taxon>Plutella</taxon>
    </lineage>
</organism>
<sequence length="701" mass="77765">MKETIRADSNTDFLFFSINYTELSTSMYLTDSFVNKTLEANDTESDFVYSNQFEDEPIVVVLIVLKCLIMLFIILAAIFGNLLVIVSVMRHRKLRVITNYFVVSLALADMLVAIWAMCFNFSVEITNGKWLFGYFMCDVWNSLDVYFSSASILHLCCISVDRYYAIVQPLDYPLIMTMGKLGVMLAVVWCSPALVSFLPIFMGWYTTEEHLAFRQRHPNLCGFTVNKVYAVISSSVSFWIPGVIMLYMYYRIYMEADRQERMLYRSKVAALLLDKHLQINGITMGEVMRERQSIQMQPMASSKMKRERKAARTLGIIMSAFLACWLPFFLWYIITALCGLSCYSPPPVVAGVFWVGYFNSALNPLIYAYFNRDFRAAFRKTLDSCCRSICGELARRHCCPRPRREQHHSNASSELHMNNCVKSSSADALRAHHASCSRPEEILLEAPHSESACDTPGASSELHMNNCVKSSSADALRAHHASCSRPEEILLEAPHSESACDTPGASSELHMNNCVKSSSADALRAHHASCSRPEEILLEASVSICDTPSSPHSESACDTPGASSELHMNNCVKSSSADALRAHHASCSRPEEILLEASVSICDTPSSPHSESACDTPGASSELHMNNCVKSSSADALRAHHASCSRPEEILLEAPHSESACATPGASSELHMNNCVKSSSADALRAHHASCSRPEEILLEA</sequence>
<dbReference type="PROSITE" id="PS50262">
    <property type="entry name" value="G_PROTEIN_RECEP_F1_2"/>
    <property type="match status" value="1"/>
</dbReference>
<feature type="transmembrane region" description="Helical" evidence="11">
    <location>
        <begin position="313"/>
        <end position="334"/>
    </location>
</feature>
<keyword evidence="4 10" id="KW-0812">Transmembrane</keyword>
<keyword evidence="7 11" id="KW-0472">Membrane</keyword>
<dbReference type="CDD" id="cd15066">
    <property type="entry name" value="7tmA_DmOct-betaAR-like"/>
    <property type="match status" value="1"/>
</dbReference>
<feature type="transmembrane region" description="Helical" evidence="11">
    <location>
        <begin position="228"/>
        <end position="250"/>
    </location>
</feature>
<evidence type="ECO:0000313" key="14">
    <source>
        <dbReference type="Proteomes" id="UP000823941"/>
    </source>
</evidence>
<evidence type="ECO:0000256" key="10">
    <source>
        <dbReference type="RuleBase" id="RU000688"/>
    </source>
</evidence>
<evidence type="ECO:0000256" key="1">
    <source>
        <dbReference type="ARBA" id="ARBA00004651"/>
    </source>
</evidence>
<name>A0ABQ7PWM0_PLUXY</name>
<dbReference type="InterPro" id="IPR017452">
    <property type="entry name" value="GPCR_Rhodpsn_7TM"/>
</dbReference>
<proteinExistence type="inferred from homology"/>
<comment type="similarity">
    <text evidence="2 10">Belongs to the G-protein coupled receptor 1 family.</text>
</comment>
<dbReference type="SUPFAM" id="SSF81321">
    <property type="entry name" value="Family A G protein-coupled receptor-like"/>
    <property type="match status" value="1"/>
</dbReference>
<comment type="subcellular location">
    <subcellularLocation>
        <location evidence="1">Cell membrane</location>
        <topology evidence="1">Multi-pass membrane protein</topology>
    </subcellularLocation>
</comment>
<dbReference type="PRINTS" id="PR00237">
    <property type="entry name" value="GPCRRHODOPSN"/>
</dbReference>